<keyword evidence="1" id="KW-0812">Transmembrane</keyword>
<feature type="transmembrane region" description="Helical" evidence="1">
    <location>
        <begin position="52"/>
        <end position="76"/>
    </location>
</feature>
<evidence type="ECO:0000313" key="3">
    <source>
        <dbReference type="Proteomes" id="UP001500929"/>
    </source>
</evidence>
<evidence type="ECO:0000313" key="2">
    <source>
        <dbReference type="EMBL" id="GAA2227037.1"/>
    </source>
</evidence>
<keyword evidence="1" id="KW-0472">Membrane</keyword>
<keyword evidence="3" id="KW-1185">Reference proteome</keyword>
<organism evidence="2 3">
    <name type="scientific">Herbiconiux moechotypicola</name>
    <dbReference type="NCBI Taxonomy" id="637393"/>
    <lineage>
        <taxon>Bacteria</taxon>
        <taxon>Bacillati</taxon>
        <taxon>Actinomycetota</taxon>
        <taxon>Actinomycetes</taxon>
        <taxon>Micrococcales</taxon>
        <taxon>Microbacteriaceae</taxon>
        <taxon>Herbiconiux</taxon>
    </lineage>
</organism>
<reference evidence="2 3" key="1">
    <citation type="journal article" date="2019" name="Int. J. Syst. Evol. Microbiol.">
        <title>The Global Catalogue of Microorganisms (GCM) 10K type strain sequencing project: providing services to taxonomists for standard genome sequencing and annotation.</title>
        <authorList>
            <consortium name="The Broad Institute Genomics Platform"/>
            <consortium name="The Broad Institute Genome Sequencing Center for Infectious Disease"/>
            <person name="Wu L."/>
            <person name="Ma J."/>
        </authorList>
    </citation>
    <scope>NUCLEOTIDE SEQUENCE [LARGE SCALE GENOMIC DNA]</scope>
    <source>
        <strain evidence="2 3">JCM 16117</strain>
    </source>
</reference>
<name>A0ABN3DCG8_9MICO</name>
<proteinExistence type="predicted"/>
<comment type="caution">
    <text evidence="2">The sequence shown here is derived from an EMBL/GenBank/DDBJ whole genome shotgun (WGS) entry which is preliminary data.</text>
</comment>
<protein>
    <submittedName>
        <fullName evidence="2">Uncharacterized protein</fullName>
    </submittedName>
</protein>
<dbReference type="Proteomes" id="UP001500929">
    <property type="component" value="Unassembled WGS sequence"/>
</dbReference>
<evidence type="ECO:0000256" key="1">
    <source>
        <dbReference type="SAM" id="Phobius"/>
    </source>
</evidence>
<accession>A0ABN3DCG8</accession>
<keyword evidence="1" id="KW-1133">Transmembrane helix</keyword>
<sequence>MPLPVSEKRRARARALLVVLCFAMAGIGGLGALVLAQSLPAADWPEAVRAAITTVGGAILLGVVIALAVTPVLVAARRRDSSLARRYTDAVVFGFAAGSPTLRFLRRLERLDGEPAERFLPRYYTVVADGRRLEFWYGWSRYRRIFAVRAEQISSIEPAIRYERGATFPGIRISLADPEGDLFVAPNGAGITGMSVLKKSDQAPLLKELINGLLPG</sequence>
<gene>
    <name evidence="2" type="ORF">GCM10009851_08930</name>
</gene>
<dbReference type="EMBL" id="BAAAQY010000002">
    <property type="protein sequence ID" value="GAA2227037.1"/>
    <property type="molecule type" value="Genomic_DNA"/>
</dbReference>